<evidence type="ECO:0000313" key="4">
    <source>
        <dbReference type="Proteomes" id="UP000656077"/>
    </source>
</evidence>
<protein>
    <recommendedName>
        <fullName evidence="5">DUF4083 domain-containing protein</fullName>
    </recommendedName>
</protein>
<organism evidence="3 4">
    <name type="scientific">Clostridium chromiireducens</name>
    <dbReference type="NCBI Taxonomy" id="225345"/>
    <lineage>
        <taxon>Bacteria</taxon>
        <taxon>Bacillati</taxon>
        <taxon>Bacillota</taxon>
        <taxon>Clostridia</taxon>
        <taxon>Eubacteriales</taxon>
        <taxon>Clostridiaceae</taxon>
        <taxon>Clostridium</taxon>
    </lineage>
</organism>
<keyword evidence="1" id="KW-0175">Coiled coil</keyword>
<dbReference type="EMBL" id="WSRQ01000115">
    <property type="protein sequence ID" value="MVX67300.1"/>
    <property type="molecule type" value="Genomic_DNA"/>
</dbReference>
<feature type="coiled-coil region" evidence="1">
    <location>
        <begin position="32"/>
        <end position="59"/>
    </location>
</feature>
<keyword evidence="2" id="KW-1133">Transmembrane helix</keyword>
<reference evidence="3" key="1">
    <citation type="submission" date="2019-12" db="EMBL/GenBank/DDBJ databases">
        <title>Microbes associate with the intestines of laboratory mice.</title>
        <authorList>
            <person name="Navarre W."/>
            <person name="Wong E."/>
        </authorList>
    </citation>
    <scope>NUCLEOTIDE SEQUENCE</scope>
    <source>
        <strain evidence="3">NM79_F5</strain>
    </source>
</reference>
<name>A0A964W5F9_9CLOT</name>
<proteinExistence type="predicted"/>
<feature type="transmembrane region" description="Helical" evidence="2">
    <location>
        <begin position="12"/>
        <end position="32"/>
    </location>
</feature>
<dbReference type="Proteomes" id="UP000656077">
    <property type="component" value="Unassembled WGS sequence"/>
</dbReference>
<gene>
    <name evidence="3" type="ORF">GKZ28_27095</name>
</gene>
<dbReference type="RefSeq" id="WP_160361717.1">
    <property type="nucleotide sequence ID" value="NZ_WSRQ01000115.1"/>
</dbReference>
<accession>A0A964W5F9</accession>
<keyword evidence="2" id="KW-0472">Membrane</keyword>
<evidence type="ECO:0008006" key="5">
    <source>
        <dbReference type="Google" id="ProtNLM"/>
    </source>
</evidence>
<evidence type="ECO:0000313" key="3">
    <source>
        <dbReference type="EMBL" id="MVX67300.1"/>
    </source>
</evidence>
<evidence type="ECO:0000256" key="1">
    <source>
        <dbReference type="SAM" id="Coils"/>
    </source>
</evidence>
<dbReference type="AlphaFoldDB" id="A0A964W5F9"/>
<comment type="caution">
    <text evidence="3">The sequence shown here is derived from an EMBL/GenBank/DDBJ whole genome shotgun (WGS) entry which is preliminary data.</text>
</comment>
<sequence length="59" mass="6909">MEINYMTLVMNWINFAIIAAMIIGIIKGIKAIKNFLNRNRQMDKKLDNILNQLEKSKID</sequence>
<keyword evidence="2" id="KW-0812">Transmembrane</keyword>
<evidence type="ECO:0000256" key="2">
    <source>
        <dbReference type="SAM" id="Phobius"/>
    </source>
</evidence>